<dbReference type="Pfam" id="PF00561">
    <property type="entry name" value="Abhydrolase_1"/>
    <property type="match status" value="1"/>
</dbReference>
<dbReference type="PIRSF" id="PIRSF005539">
    <property type="entry name" value="Pept_S33_TRI_F1"/>
    <property type="match status" value="1"/>
</dbReference>
<proteinExistence type="inferred from homology"/>
<comment type="similarity">
    <text evidence="1">Belongs to the peptidase S33 family.</text>
</comment>
<protein>
    <submittedName>
        <fullName evidence="4">Proline-specific peptidase</fullName>
    </submittedName>
</protein>
<dbReference type="SUPFAM" id="SSF53474">
    <property type="entry name" value="alpha/beta-Hydrolases"/>
    <property type="match status" value="1"/>
</dbReference>
<name>A0AAD7GD89_MYCRO</name>
<evidence type="ECO:0000259" key="3">
    <source>
        <dbReference type="Pfam" id="PF00561"/>
    </source>
</evidence>
<dbReference type="GO" id="GO:0008233">
    <property type="term" value="F:peptidase activity"/>
    <property type="evidence" value="ECO:0007669"/>
    <property type="project" value="InterPro"/>
</dbReference>
<evidence type="ECO:0000256" key="1">
    <source>
        <dbReference type="ARBA" id="ARBA00010088"/>
    </source>
</evidence>
<dbReference type="InterPro" id="IPR050228">
    <property type="entry name" value="Carboxylesterase_BioH"/>
</dbReference>
<keyword evidence="5" id="KW-1185">Reference proteome</keyword>
<dbReference type="InterPro" id="IPR029058">
    <property type="entry name" value="AB_hydrolase_fold"/>
</dbReference>
<keyword evidence="2" id="KW-0378">Hydrolase</keyword>
<dbReference type="EMBL" id="JARKIE010000106">
    <property type="protein sequence ID" value="KAJ7683686.1"/>
    <property type="molecule type" value="Genomic_DNA"/>
</dbReference>
<dbReference type="Gene3D" id="3.40.50.1820">
    <property type="entry name" value="alpha/beta hydrolase"/>
    <property type="match status" value="1"/>
</dbReference>
<dbReference type="AlphaFoldDB" id="A0AAD7GD89"/>
<reference evidence="4" key="1">
    <citation type="submission" date="2023-03" db="EMBL/GenBank/DDBJ databases">
        <title>Massive genome expansion in bonnet fungi (Mycena s.s.) driven by repeated elements and novel gene families across ecological guilds.</title>
        <authorList>
            <consortium name="Lawrence Berkeley National Laboratory"/>
            <person name="Harder C.B."/>
            <person name="Miyauchi S."/>
            <person name="Viragh M."/>
            <person name="Kuo A."/>
            <person name="Thoen E."/>
            <person name="Andreopoulos B."/>
            <person name="Lu D."/>
            <person name="Skrede I."/>
            <person name="Drula E."/>
            <person name="Henrissat B."/>
            <person name="Morin E."/>
            <person name="Kohler A."/>
            <person name="Barry K."/>
            <person name="LaButti K."/>
            <person name="Morin E."/>
            <person name="Salamov A."/>
            <person name="Lipzen A."/>
            <person name="Mereny Z."/>
            <person name="Hegedus B."/>
            <person name="Baldrian P."/>
            <person name="Stursova M."/>
            <person name="Weitz H."/>
            <person name="Taylor A."/>
            <person name="Grigoriev I.V."/>
            <person name="Nagy L.G."/>
            <person name="Martin F."/>
            <person name="Kauserud H."/>
        </authorList>
    </citation>
    <scope>NUCLEOTIDE SEQUENCE</scope>
    <source>
        <strain evidence="4">CBHHK067</strain>
    </source>
</reference>
<accession>A0AAD7GD89</accession>
<dbReference type="NCBIfam" id="TIGR01250">
    <property type="entry name" value="pro_imino_pep_2"/>
    <property type="match status" value="1"/>
</dbReference>
<dbReference type="PRINTS" id="PR00793">
    <property type="entry name" value="PROAMNOPTASE"/>
</dbReference>
<dbReference type="Proteomes" id="UP001221757">
    <property type="component" value="Unassembled WGS sequence"/>
</dbReference>
<evidence type="ECO:0000313" key="4">
    <source>
        <dbReference type="EMBL" id="KAJ7683686.1"/>
    </source>
</evidence>
<gene>
    <name evidence="4" type="ORF">B0H17DRAFT_1204984</name>
</gene>
<evidence type="ECO:0000313" key="5">
    <source>
        <dbReference type="Proteomes" id="UP001221757"/>
    </source>
</evidence>
<dbReference type="GO" id="GO:0006508">
    <property type="term" value="P:proteolysis"/>
    <property type="evidence" value="ECO:0007669"/>
    <property type="project" value="InterPro"/>
</dbReference>
<evidence type="ECO:0000256" key="2">
    <source>
        <dbReference type="ARBA" id="ARBA00022801"/>
    </source>
</evidence>
<dbReference type="InterPro" id="IPR002410">
    <property type="entry name" value="Peptidase_S33"/>
</dbReference>
<dbReference type="InterPro" id="IPR005945">
    <property type="entry name" value="Pro_imino_pep"/>
</dbReference>
<dbReference type="InterPro" id="IPR000073">
    <property type="entry name" value="AB_hydrolase_1"/>
</dbReference>
<sequence>MEQPDSHVVVRTWYKVLGELEAGACPVIILHGGPGFSHSYTLPHSELCATRGLPVIFYDQLGCGRSTHLDQPPAFWTLDVFMDQLDSVLAHFNITAKFALLGHGWGGMLAATYACRRGTPGLQCLVLTNCPASTELWTVGSNALLAGFPQDTRTLIVEHEGAGTIESQEYQDAMQRFNETHLCTRKPWPTELLQSFSDLMDDPRLYLIMNGPSEFNIIGTLKDWSIIDELSQIACQALVINGLNDVSQDVAVAPFFHNIPKAKWVQLRISTHMPFFEEPKRYFKVVGDFLSMF</sequence>
<dbReference type="PANTHER" id="PTHR43194">
    <property type="entry name" value="HYDROLASE ALPHA/BETA FOLD FAMILY"/>
    <property type="match status" value="1"/>
</dbReference>
<comment type="caution">
    <text evidence="4">The sequence shown here is derived from an EMBL/GenBank/DDBJ whole genome shotgun (WGS) entry which is preliminary data.</text>
</comment>
<feature type="domain" description="AB hydrolase-1" evidence="3">
    <location>
        <begin position="26"/>
        <end position="279"/>
    </location>
</feature>
<organism evidence="4 5">
    <name type="scientific">Mycena rosella</name>
    <name type="common">Pink bonnet</name>
    <name type="synonym">Agaricus rosellus</name>
    <dbReference type="NCBI Taxonomy" id="1033263"/>
    <lineage>
        <taxon>Eukaryota</taxon>
        <taxon>Fungi</taxon>
        <taxon>Dikarya</taxon>
        <taxon>Basidiomycota</taxon>
        <taxon>Agaricomycotina</taxon>
        <taxon>Agaricomycetes</taxon>
        <taxon>Agaricomycetidae</taxon>
        <taxon>Agaricales</taxon>
        <taxon>Marasmiineae</taxon>
        <taxon>Mycenaceae</taxon>
        <taxon>Mycena</taxon>
    </lineage>
</organism>
<dbReference type="PANTHER" id="PTHR43194:SF2">
    <property type="entry name" value="PEROXISOMAL MEMBRANE PROTEIN LPX1"/>
    <property type="match status" value="1"/>
</dbReference>